<reference evidence="1 2" key="1">
    <citation type="submission" date="2023-07" db="EMBL/GenBank/DDBJ databases">
        <title>Sorghum-associated microbial communities from plants grown in Nebraska, USA.</title>
        <authorList>
            <person name="Schachtman D."/>
        </authorList>
    </citation>
    <scope>NUCLEOTIDE SEQUENCE [LARGE SCALE GENOMIC DNA]</scope>
    <source>
        <strain evidence="1 2">CC523</strain>
    </source>
</reference>
<accession>A0ABT9TT99</accession>
<keyword evidence="2" id="KW-1185">Reference proteome</keyword>
<name>A0ABT9TT99_PAENI</name>
<evidence type="ECO:0008006" key="3">
    <source>
        <dbReference type="Google" id="ProtNLM"/>
    </source>
</evidence>
<protein>
    <recommendedName>
        <fullName evidence="3">DUF4240 domain-containing protein</fullName>
    </recommendedName>
</protein>
<organism evidence="1 2">
    <name type="scientific">Paenarthrobacter nicotinovorans</name>
    <name type="common">Arthrobacter nicotinovorans</name>
    <dbReference type="NCBI Taxonomy" id="29320"/>
    <lineage>
        <taxon>Bacteria</taxon>
        <taxon>Bacillati</taxon>
        <taxon>Actinomycetota</taxon>
        <taxon>Actinomycetes</taxon>
        <taxon>Micrococcales</taxon>
        <taxon>Micrococcaceae</taxon>
        <taxon>Paenarthrobacter</taxon>
    </lineage>
</organism>
<dbReference type="Proteomes" id="UP001244563">
    <property type="component" value="Unassembled WGS sequence"/>
</dbReference>
<gene>
    <name evidence="1" type="ORF">J2T10_004593</name>
</gene>
<dbReference type="RefSeq" id="WP_306880091.1">
    <property type="nucleotide sequence ID" value="NZ_JAUSSW010000030.1"/>
</dbReference>
<proteinExistence type="predicted"/>
<evidence type="ECO:0000313" key="2">
    <source>
        <dbReference type="Proteomes" id="UP001244563"/>
    </source>
</evidence>
<dbReference type="EMBL" id="JAUSSW010000030">
    <property type="protein sequence ID" value="MDQ0104915.1"/>
    <property type="molecule type" value="Genomic_DNA"/>
</dbReference>
<sequence length="173" mass="18461">MSIQPSGGTASAALQLIAARALWLTRQDAAPTAISAATQALVEGSDSEPLRELAGSPAEVNAFELGALIDASLNSLGLPTSEMTKDDALVITARYFAEQVIHGELPIREFTAWAHSVIGHEGPSLAQDIVTLDDLYDGFEGGWGKEPDFMLTLEQFLDASHGAVQKWAQTRRV</sequence>
<comment type="caution">
    <text evidence="1">The sequence shown here is derived from an EMBL/GenBank/DDBJ whole genome shotgun (WGS) entry which is preliminary data.</text>
</comment>
<evidence type="ECO:0000313" key="1">
    <source>
        <dbReference type="EMBL" id="MDQ0104915.1"/>
    </source>
</evidence>